<evidence type="ECO:0000256" key="4">
    <source>
        <dbReference type="ARBA" id="ARBA00022723"/>
    </source>
</evidence>
<gene>
    <name evidence="9" type="ORF">N7G274_010109</name>
</gene>
<evidence type="ECO:0000256" key="7">
    <source>
        <dbReference type="ARBA" id="ARBA00025795"/>
    </source>
</evidence>
<accession>A0ABR3ZWI9</accession>
<evidence type="ECO:0000313" key="10">
    <source>
        <dbReference type="Proteomes" id="UP001590950"/>
    </source>
</evidence>
<organism evidence="9 10">
    <name type="scientific">Stereocaulon virgatum</name>
    <dbReference type="NCBI Taxonomy" id="373712"/>
    <lineage>
        <taxon>Eukaryota</taxon>
        <taxon>Fungi</taxon>
        <taxon>Dikarya</taxon>
        <taxon>Ascomycota</taxon>
        <taxon>Pezizomycotina</taxon>
        <taxon>Lecanoromycetes</taxon>
        <taxon>OSLEUM clade</taxon>
        <taxon>Lecanoromycetidae</taxon>
        <taxon>Lecanorales</taxon>
        <taxon>Lecanorineae</taxon>
        <taxon>Stereocaulaceae</taxon>
        <taxon>Stereocaulon</taxon>
    </lineage>
</organism>
<comment type="caution">
    <text evidence="9">The sequence shown here is derived from an EMBL/GenBank/DDBJ whole genome shotgun (WGS) entry which is preliminary data.</text>
</comment>
<keyword evidence="6" id="KW-0408">Iron</keyword>
<evidence type="ECO:0000256" key="1">
    <source>
        <dbReference type="ARBA" id="ARBA00001970"/>
    </source>
</evidence>
<dbReference type="EMBL" id="JBEFKJ010000044">
    <property type="protein sequence ID" value="KAL2037113.1"/>
    <property type="molecule type" value="Genomic_DNA"/>
</dbReference>
<evidence type="ECO:0000313" key="9">
    <source>
        <dbReference type="EMBL" id="KAL2037113.1"/>
    </source>
</evidence>
<feature type="domain" description="Heme haloperoxidase family profile" evidence="8">
    <location>
        <begin position="1"/>
        <end position="163"/>
    </location>
</feature>
<evidence type="ECO:0000256" key="5">
    <source>
        <dbReference type="ARBA" id="ARBA00023002"/>
    </source>
</evidence>
<evidence type="ECO:0000256" key="3">
    <source>
        <dbReference type="ARBA" id="ARBA00022617"/>
    </source>
</evidence>
<dbReference type="PANTHER" id="PTHR33577:SF9">
    <property type="entry name" value="PEROXIDASE STCC"/>
    <property type="match status" value="1"/>
</dbReference>
<evidence type="ECO:0000256" key="6">
    <source>
        <dbReference type="ARBA" id="ARBA00023004"/>
    </source>
</evidence>
<keyword evidence="2" id="KW-0575">Peroxidase</keyword>
<sequence length="176" mass="19763">MFRQFGMRPTGQKDSSGIAVINLDQLALPGAVEHDVSLTRRDFGQGDNITPQEDLITGLLAVSGNGTEITSEDFATRRRQRLEQQERDNPSLKFDSMAHQLGCTEISLIQRLFGNANRGYSVPLPYAKALFEEARLPVKEGWKKREWWSLGIFELYTHIEALKNLVGPVKFTTPSA</sequence>
<keyword evidence="3" id="KW-0349">Heme</keyword>
<name>A0ABR3ZWI9_9LECA</name>
<dbReference type="InterPro" id="IPR036851">
    <property type="entry name" value="Chloroperoxidase-like_sf"/>
</dbReference>
<keyword evidence="10" id="KW-1185">Reference proteome</keyword>
<dbReference type="InterPro" id="IPR000028">
    <property type="entry name" value="Chloroperoxidase"/>
</dbReference>
<dbReference type="PANTHER" id="PTHR33577">
    <property type="entry name" value="STERIGMATOCYSTIN BIOSYNTHESIS PEROXIDASE STCC-RELATED"/>
    <property type="match status" value="1"/>
</dbReference>
<dbReference type="Pfam" id="PF01328">
    <property type="entry name" value="Peroxidase_2"/>
    <property type="match status" value="1"/>
</dbReference>
<comment type="cofactor">
    <cofactor evidence="1">
        <name>heme b</name>
        <dbReference type="ChEBI" id="CHEBI:60344"/>
    </cofactor>
</comment>
<dbReference type="PROSITE" id="PS51405">
    <property type="entry name" value="HEME_HALOPEROXIDASE"/>
    <property type="match status" value="1"/>
</dbReference>
<comment type="similarity">
    <text evidence="7">Belongs to the chloroperoxidase family.</text>
</comment>
<dbReference type="Gene3D" id="1.10.489.10">
    <property type="entry name" value="Chloroperoxidase-like"/>
    <property type="match status" value="1"/>
</dbReference>
<reference evidence="9 10" key="1">
    <citation type="submission" date="2024-09" db="EMBL/GenBank/DDBJ databases">
        <title>Rethinking Asexuality: The Enigmatic Case of Functional Sexual Genes in Lepraria (Stereocaulaceae).</title>
        <authorList>
            <person name="Doellman M."/>
            <person name="Sun Y."/>
            <person name="Barcenas-Pena A."/>
            <person name="Lumbsch H.T."/>
            <person name="Grewe F."/>
        </authorList>
    </citation>
    <scope>NUCLEOTIDE SEQUENCE [LARGE SCALE GENOMIC DNA]</scope>
    <source>
        <strain evidence="9 10">Mercado 3170</strain>
    </source>
</reference>
<evidence type="ECO:0000256" key="2">
    <source>
        <dbReference type="ARBA" id="ARBA00022559"/>
    </source>
</evidence>
<evidence type="ECO:0000259" key="8">
    <source>
        <dbReference type="PROSITE" id="PS51405"/>
    </source>
</evidence>
<protein>
    <recommendedName>
        <fullName evidence="8">Heme haloperoxidase family profile domain-containing protein</fullName>
    </recommendedName>
</protein>
<proteinExistence type="inferred from homology"/>
<keyword evidence="4" id="KW-0479">Metal-binding</keyword>
<dbReference type="Proteomes" id="UP001590950">
    <property type="component" value="Unassembled WGS sequence"/>
</dbReference>
<keyword evidence="5" id="KW-0560">Oxidoreductase</keyword>